<evidence type="ECO:0000256" key="1">
    <source>
        <dbReference type="SAM" id="MobiDB-lite"/>
    </source>
</evidence>
<proteinExistence type="predicted"/>
<dbReference type="EMBL" id="MU839830">
    <property type="protein sequence ID" value="KAK1757303.1"/>
    <property type="molecule type" value="Genomic_DNA"/>
</dbReference>
<keyword evidence="2" id="KW-0732">Signal</keyword>
<evidence type="ECO:0000313" key="3">
    <source>
        <dbReference type="EMBL" id="KAK1757303.1"/>
    </source>
</evidence>
<dbReference type="AlphaFoldDB" id="A0AAJ0FBF0"/>
<gene>
    <name evidence="3" type="ORF">QBC47DRAFT_375640</name>
</gene>
<protein>
    <submittedName>
        <fullName evidence="3">Uncharacterized protein</fullName>
    </submittedName>
</protein>
<dbReference type="Proteomes" id="UP001239445">
    <property type="component" value="Unassembled WGS sequence"/>
</dbReference>
<name>A0AAJ0FBF0_9PEZI</name>
<reference evidence="3" key="1">
    <citation type="submission" date="2023-06" db="EMBL/GenBank/DDBJ databases">
        <title>Genome-scale phylogeny and comparative genomics of the fungal order Sordariales.</title>
        <authorList>
            <consortium name="Lawrence Berkeley National Laboratory"/>
            <person name="Hensen N."/>
            <person name="Bonometti L."/>
            <person name="Westerberg I."/>
            <person name="Brannstrom I.O."/>
            <person name="Guillou S."/>
            <person name="Cros-Aarteil S."/>
            <person name="Calhoun S."/>
            <person name="Haridas S."/>
            <person name="Kuo A."/>
            <person name="Mondo S."/>
            <person name="Pangilinan J."/>
            <person name="Riley R."/>
            <person name="Labutti K."/>
            <person name="Andreopoulos B."/>
            <person name="Lipzen A."/>
            <person name="Chen C."/>
            <person name="Yanf M."/>
            <person name="Daum C."/>
            <person name="Ng V."/>
            <person name="Clum A."/>
            <person name="Steindorff A."/>
            <person name="Ohm R."/>
            <person name="Martin F."/>
            <person name="Silar P."/>
            <person name="Natvig D."/>
            <person name="Lalanne C."/>
            <person name="Gautier V."/>
            <person name="Ament-Velasquez S.L."/>
            <person name="Kruys A."/>
            <person name="Hutchinson M.I."/>
            <person name="Powell A.J."/>
            <person name="Barry K."/>
            <person name="Miller A.N."/>
            <person name="Grigoriev I.V."/>
            <person name="Debuchy R."/>
            <person name="Gladieux P."/>
            <person name="Thoren M.H."/>
            <person name="Johannesson H."/>
        </authorList>
    </citation>
    <scope>NUCLEOTIDE SEQUENCE</scope>
    <source>
        <strain evidence="3">PSN4</strain>
    </source>
</reference>
<comment type="caution">
    <text evidence="3">The sequence shown here is derived from an EMBL/GenBank/DDBJ whole genome shotgun (WGS) entry which is preliminary data.</text>
</comment>
<feature type="chain" id="PRO_5042589623" evidence="2">
    <location>
        <begin position="19"/>
        <end position="588"/>
    </location>
</feature>
<evidence type="ECO:0000313" key="4">
    <source>
        <dbReference type="Proteomes" id="UP001239445"/>
    </source>
</evidence>
<dbReference type="PANTHER" id="PTHR35186:SF4">
    <property type="entry name" value="PRION-INHIBITION AND PROPAGATION HELO DOMAIN-CONTAINING PROTEIN"/>
    <property type="match status" value="1"/>
</dbReference>
<keyword evidence="4" id="KW-1185">Reference proteome</keyword>
<accession>A0AAJ0FBF0</accession>
<evidence type="ECO:0000256" key="2">
    <source>
        <dbReference type="SAM" id="SignalP"/>
    </source>
</evidence>
<feature type="signal peptide" evidence="2">
    <location>
        <begin position="1"/>
        <end position="18"/>
    </location>
</feature>
<feature type="compositionally biased region" description="Basic and acidic residues" evidence="1">
    <location>
        <begin position="569"/>
        <end position="579"/>
    </location>
</feature>
<organism evidence="3 4">
    <name type="scientific">Echria macrotheca</name>
    <dbReference type="NCBI Taxonomy" id="438768"/>
    <lineage>
        <taxon>Eukaryota</taxon>
        <taxon>Fungi</taxon>
        <taxon>Dikarya</taxon>
        <taxon>Ascomycota</taxon>
        <taxon>Pezizomycotina</taxon>
        <taxon>Sordariomycetes</taxon>
        <taxon>Sordariomycetidae</taxon>
        <taxon>Sordariales</taxon>
        <taxon>Schizotheciaceae</taxon>
        <taxon>Echria</taxon>
    </lineage>
</organism>
<feature type="region of interest" description="Disordered" evidence="1">
    <location>
        <begin position="551"/>
        <end position="588"/>
    </location>
</feature>
<sequence length="588" mass="66919">MAELALAIVPIFLSAVKGFSILREKTHVLRHYHKEIKRLRDKVEVQSRNFSGEVHQLIIDTLDDHTAQSLINDDEHKYWKSQDLDAALKRHLGARYPEFAQTMEEVRIVLNQVQTRLSVFAPPDVSSPLFRATKDRFRLLFKKEEYKEDIATIKEWIKELKRIRKLAHRLRSSSTLGAGSARTLEENRTVSEVGYEPDLAAVKQYRTVQRLSSKLQSLAQQWRCSHASHSHHVSRLFVGASSQQSAVLWLLETSGRQGNATIRNRLFFSVISQQMGLLTPESIEQMSFDEPDQTYQPSAKRQRVSMQEHVPAPANAGSGADDTQNLCRRLEACVASSRARSVHHFDPQIRERFQFEAKDMGAWSDCEVSSAAELFYHPVDEVLNQERVKLAIALVRYALANHSTAAWPQGCVLEGISFLKKPNTELDVSAVLDSLNLQVELGGSRNIEMDLSEGSVVSEDELQFTYGIQNRILYRLGVALLSIGLWTRVNWRDIAAVRRKAAALDSLGKEYRETVKRLIWGNFDVEEVTNLGDERLQAEILRTVIGPLQKRAEPRRQRRTGGGGTQDRWPGHETPRWHGEPTFSFPVR</sequence>
<dbReference type="PANTHER" id="PTHR35186">
    <property type="entry name" value="ANK_REP_REGION DOMAIN-CONTAINING PROTEIN"/>
    <property type="match status" value="1"/>
</dbReference>